<name>A0ABW6SMS8_9ACTN</name>
<gene>
    <name evidence="2" type="ORF">ACFYXI_07690</name>
</gene>
<keyword evidence="3" id="KW-1185">Reference proteome</keyword>
<evidence type="ECO:0000313" key="2">
    <source>
        <dbReference type="EMBL" id="MFF3665462.1"/>
    </source>
</evidence>
<sequence length="134" mass="13741">MIKVRPAPAVRRAFAQWGRQHRIRTVSQSTFGVPADLFPQVPEELLAGAVIDGQPYIPPAPAAAAAEPVPEVVDQEPPPAPDGGPVTDGLDDAVGALVEQGTVTTAAAAADTQADAPPAPKRRPSRRGKSGGEG</sequence>
<reference evidence="2 3" key="1">
    <citation type="submission" date="2024-10" db="EMBL/GenBank/DDBJ databases">
        <title>The Natural Products Discovery Center: Release of the First 8490 Sequenced Strains for Exploring Actinobacteria Biosynthetic Diversity.</title>
        <authorList>
            <person name="Kalkreuter E."/>
            <person name="Kautsar S.A."/>
            <person name="Yang D."/>
            <person name="Bader C.D."/>
            <person name="Teijaro C.N."/>
            <person name="Fluegel L."/>
            <person name="Davis C.M."/>
            <person name="Simpson J.R."/>
            <person name="Lauterbach L."/>
            <person name="Steele A.D."/>
            <person name="Gui C."/>
            <person name="Meng S."/>
            <person name="Li G."/>
            <person name="Viehrig K."/>
            <person name="Ye F."/>
            <person name="Su P."/>
            <person name="Kiefer A.F."/>
            <person name="Nichols A."/>
            <person name="Cepeda A.J."/>
            <person name="Yan W."/>
            <person name="Fan B."/>
            <person name="Jiang Y."/>
            <person name="Adhikari A."/>
            <person name="Zheng C.-J."/>
            <person name="Schuster L."/>
            <person name="Cowan T.M."/>
            <person name="Smanski M.J."/>
            <person name="Chevrette M.G."/>
            <person name="De Carvalho L.P.S."/>
            <person name="Shen B."/>
        </authorList>
    </citation>
    <scope>NUCLEOTIDE SEQUENCE [LARGE SCALE GENOMIC DNA]</scope>
    <source>
        <strain evidence="2 3">NPDC002173</strain>
    </source>
</reference>
<organism evidence="2 3">
    <name type="scientific">Microtetraspora malaysiensis</name>
    <dbReference type="NCBI Taxonomy" id="161358"/>
    <lineage>
        <taxon>Bacteria</taxon>
        <taxon>Bacillati</taxon>
        <taxon>Actinomycetota</taxon>
        <taxon>Actinomycetes</taxon>
        <taxon>Streptosporangiales</taxon>
        <taxon>Streptosporangiaceae</taxon>
        <taxon>Microtetraspora</taxon>
    </lineage>
</organism>
<dbReference type="Proteomes" id="UP001602013">
    <property type="component" value="Unassembled WGS sequence"/>
</dbReference>
<evidence type="ECO:0000313" key="3">
    <source>
        <dbReference type="Proteomes" id="UP001602013"/>
    </source>
</evidence>
<accession>A0ABW6SMS8</accession>
<dbReference type="EMBL" id="JBIASD010000004">
    <property type="protein sequence ID" value="MFF3665462.1"/>
    <property type="molecule type" value="Genomic_DNA"/>
</dbReference>
<feature type="compositionally biased region" description="Basic residues" evidence="1">
    <location>
        <begin position="120"/>
        <end position="134"/>
    </location>
</feature>
<evidence type="ECO:0000256" key="1">
    <source>
        <dbReference type="SAM" id="MobiDB-lite"/>
    </source>
</evidence>
<feature type="compositionally biased region" description="Low complexity" evidence="1">
    <location>
        <begin position="104"/>
        <end position="116"/>
    </location>
</feature>
<proteinExistence type="predicted"/>
<protein>
    <submittedName>
        <fullName evidence="2">Uncharacterized protein</fullName>
    </submittedName>
</protein>
<comment type="caution">
    <text evidence="2">The sequence shown here is derived from an EMBL/GenBank/DDBJ whole genome shotgun (WGS) entry which is preliminary data.</text>
</comment>
<dbReference type="RefSeq" id="WP_387409458.1">
    <property type="nucleotide sequence ID" value="NZ_JBIASD010000004.1"/>
</dbReference>
<feature type="region of interest" description="Disordered" evidence="1">
    <location>
        <begin position="61"/>
        <end position="134"/>
    </location>
</feature>
<feature type="compositionally biased region" description="Low complexity" evidence="1">
    <location>
        <begin position="62"/>
        <end position="72"/>
    </location>
</feature>